<dbReference type="Gene3D" id="3.90.1580.10">
    <property type="entry name" value="paralog of FGE (formylglycine-generating enzyme)"/>
    <property type="match status" value="1"/>
</dbReference>
<sequence>MNFTTFRSILFLSTVLWVTSSCGNRGAKDAQGQLIGESRRSSYKPPVPRGMVYIRPGFFHMGPSDEDISYVFTARNKAVTIPAFYMDATEITNNEYRQFVEWVQDSIAHKLLGQVKTSDDQEYIDWSQKINYGDPATQEKLDAMVYTPEDRIWGRKDIDVRKLVYHWEKYDLKAAAMDKGKSPRSAFIVKNDVAIYPDTLCWIRDFSYSYNDPMAKMYFSHPAFDNYPVVGVNWKQASAFCQWRTRLWNDYRASKKQPSAGEFRLPTEAEWEYAARGGREQVPYPWGTPYLRNKKGCLLANFKPGRGDYTEDGALYPVRADAYWPNDWGLYNVSGNVAEWTSSAYYEDGYSFAMDFSPDIQVNAADSAAPRMKRKVVRGGSWKDIGYFLQTGTRSYEYQDTSKSYIGFRCVADFLGRSKNDYGR</sequence>
<feature type="domain" description="Sulfatase-modifying factor enzyme-like" evidence="1">
    <location>
        <begin position="50"/>
        <end position="411"/>
    </location>
</feature>
<comment type="caution">
    <text evidence="2">The sequence shown here is derived from an EMBL/GenBank/DDBJ whole genome shotgun (WGS) entry which is preliminary data.</text>
</comment>
<organism evidence="2 3">
    <name type="scientific">Compostibacter hankyongensis</name>
    <dbReference type="NCBI Taxonomy" id="1007089"/>
    <lineage>
        <taxon>Bacteria</taxon>
        <taxon>Pseudomonadati</taxon>
        <taxon>Bacteroidota</taxon>
        <taxon>Chitinophagia</taxon>
        <taxon>Chitinophagales</taxon>
        <taxon>Chitinophagaceae</taxon>
        <taxon>Compostibacter</taxon>
    </lineage>
</organism>
<dbReference type="InterPro" id="IPR016187">
    <property type="entry name" value="CTDL_fold"/>
</dbReference>
<evidence type="ECO:0000259" key="1">
    <source>
        <dbReference type="Pfam" id="PF03781"/>
    </source>
</evidence>
<dbReference type="InterPro" id="IPR005532">
    <property type="entry name" value="SUMF_dom"/>
</dbReference>
<evidence type="ECO:0000313" key="3">
    <source>
        <dbReference type="Proteomes" id="UP001501207"/>
    </source>
</evidence>
<dbReference type="PROSITE" id="PS51257">
    <property type="entry name" value="PROKAR_LIPOPROTEIN"/>
    <property type="match status" value="1"/>
</dbReference>
<reference evidence="3" key="1">
    <citation type="journal article" date="2019" name="Int. J. Syst. Evol. Microbiol.">
        <title>The Global Catalogue of Microorganisms (GCM) 10K type strain sequencing project: providing services to taxonomists for standard genome sequencing and annotation.</title>
        <authorList>
            <consortium name="The Broad Institute Genomics Platform"/>
            <consortium name="The Broad Institute Genome Sequencing Center for Infectious Disease"/>
            <person name="Wu L."/>
            <person name="Ma J."/>
        </authorList>
    </citation>
    <scope>NUCLEOTIDE SEQUENCE [LARGE SCALE GENOMIC DNA]</scope>
    <source>
        <strain evidence="3">JCM 17664</strain>
    </source>
</reference>
<dbReference type="Proteomes" id="UP001501207">
    <property type="component" value="Unassembled WGS sequence"/>
</dbReference>
<keyword evidence="2" id="KW-0449">Lipoprotein</keyword>
<dbReference type="SUPFAM" id="SSF56436">
    <property type="entry name" value="C-type lectin-like"/>
    <property type="match status" value="1"/>
</dbReference>
<dbReference type="RefSeq" id="WP_344974090.1">
    <property type="nucleotide sequence ID" value="NZ_BAABFN010000001.1"/>
</dbReference>
<keyword evidence="3" id="KW-1185">Reference proteome</keyword>
<protein>
    <submittedName>
        <fullName evidence="2">Gliding motility lipoprotein GldK</fullName>
    </submittedName>
</protein>
<accession>A0ABP8FE20</accession>
<name>A0ABP8FE20_9BACT</name>
<proteinExistence type="predicted"/>
<dbReference type="InterPro" id="IPR051043">
    <property type="entry name" value="Sulfatase_Mod_Factor_Kinase"/>
</dbReference>
<dbReference type="InterPro" id="IPR042095">
    <property type="entry name" value="SUMF_sf"/>
</dbReference>
<dbReference type="PANTHER" id="PTHR23150:SF19">
    <property type="entry name" value="FORMYLGLYCINE-GENERATING ENZYME"/>
    <property type="match status" value="1"/>
</dbReference>
<dbReference type="PANTHER" id="PTHR23150">
    <property type="entry name" value="SULFATASE MODIFYING FACTOR 1, 2"/>
    <property type="match status" value="1"/>
</dbReference>
<evidence type="ECO:0000313" key="2">
    <source>
        <dbReference type="EMBL" id="GAA4301139.1"/>
    </source>
</evidence>
<dbReference type="Pfam" id="PF03781">
    <property type="entry name" value="FGE-sulfatase"/>
    <property type="match status" value="1"/>
</dbReference>
<dbReference type="EMBL" id="BAABFN010000001">
    <property type="protein sequence ID" value="GAA4301139.1"/>
    <property type="molecule type" value="Genomic_DNA"/>
</dbReference>
<gene>
    <name evidence="2" type="primary">gldK</name>
    <name evidence="2" type="ORF">GCM10023143_02670</name>
</gene>